<evidence type="ECO:0000313" key="4">
    <source>
        <dbReference type="Proteomes" id="UP000051789"/>
    </source>
</evidence>
<evidence type="ECO:0000259" key="1">
    <source>
        <dbReference type="Pfam" id="PF00534"/>
    </source>
</evidence>
<sequence>MIKIHMFSSATKVAGQGVGSVYTELISLLRRYFPQDFDIRINDYGRSDISHYHTIDPQFYASSFSPRRGRKIGYVHFLPDTLESSLTLPKVAQGVLNKYVIAFYKRMDQIVVVNPNFIPRLADYGINPEHVTYIPNFVSQRTFHEDDADTRAAIRARLGIQPDDFVIFGAGQVQERKGVDDFLTLARRHREFKFIWAGGFSFGKITNGYGHLKDAVAHPPANVTFTGIIPRPTMVDYYNAADLFLLPSFEELFPMAVLEAFATGTPVMVRDLALYDGIIRPYAMLAPDVDAMDRQLQQVADTPALWHHYQDLSHAAAQEYSEERLAGVWHEFYTAQARLAPRRGWGRHRDQQR</sequence>
<organism evidence="3 4">
    <name type="scientific">Lacticaseibacillus thailandensis DSM 22698 = JCM 13996</name>
    <dbReference type="NCBI Taxonomy" id="1423810"/>
    <lineage>
        <taxon>Bacteria</taxon>
        <taxon>Bacillati</taxon>
        <taxon>Bacillota</taxon>
        <taxon>Bacilli</taxon>
        <taxon>Lactobacillales</taxon>
        <taxon>Lactobacillaceae</taxon>
        <taxon>Lacticaseibacillus</taxon>
    </lineage>
</organism>
<dbReference type="Pfam" id="PF13439">
    <property type="entry name" value="Glyco_transf_4"/>
    <property type="match status" value="1"/>
</dbReference>
<dbReference type="GO" id="GO:0016757">
    <property type="term" value="F:glycosyltransferase activity"/>
    <property type="evidence" value="ECO:0007669"/>
    <property type="project" value="InterPro"/>
</dbReference>
<dbReference type="RefSeq" id="WP_054751018.1">
    <property type="nucleotide sequence ID" value="NZ_AYZK01000013.1"/>
</dbReference>
<comment type="caution">
    <text evidence="3">The sequence shown here is derived from an EMBL/GenBank/DDBJ whole genome shotgun (WGS) entry which is preliminary data.</text>
</comment>
<reference evidence="3 4" key="1">
    <citation type="journal article" date="2015" name="Genome Announc.">
        <title>Expanding the biotechnology potential of lactobacilli through comparative genomics of 213 strains and associated genera.</title>
        <authorList>
            <person name="Sun Z."/>
            <person name="Harris H.M."/>
            <person name="McCann A."/>
            <person name="Guo C."/>
            <person name="Argimon S."/>
            <person name="Zhang W."/>
            <person name="Yang X."/>
            <person name="Jeffery I.B."/>
            <person name="Cooney J.C."/>
            <person name="Kagawa T.F."/>
            <person name="Liu W."/>
            <person name="Song Y."/>
            <person name="Salvetti E."/>
            <person name="Wrobel A."/>
            <person name="Rasinkangas P."/>
            <person name="Parkhill J."/>
            <person name="Rea M.C."/>
            <person name="O'Sullivan O."/>
            <person name="Ritari J."/>
            <person name="Douillard F.P."/>
            <person name="Paul Ross R."/>
            <person name="Yang R."/>
            <person name="Briner A.E."/>
            <person name="Felis G.E."/>
            <person name="de Vos W.M."/>
            <person name="Barrangou R."/>
            <person name="Klaenhammer T.R."/>
            <person name="Caufield P.W."/>
            <person name="Cui Y."/>
            <person name="Zhang H."/>
            <person name="O'Toole P.W."/>
        </authorList>
    </citation>
    <scope>NUCLEOTIDE SEQUENCE [LARGE SCALE GENOMIC DNA]</scope>
    <source>
        <strain evidence="3 4">DSM 22698</strain>
    </source>
</reference>
<dbReference type="PATRIC" id="fig|1423810.4.peg.841"/>
<name>A0A0R2C459_9LACO</name>
<dbReference type="Gene3D" id="3.40.50.2000">
    <property type="entry name" value="Glycogen Phosphorylase B"/>
    <property type="match status" value="2"/>
</dbReference>
<feature type="domain" description="Glycosyltransferase subfamily 4-like N-terminal" evidence="2">
    <location>
        <begin position="40"/>
        <end position="138"/>
    </location>
</feature>
<dbReference type="InterPro" id="IPR050194">
    <property type="entry name" value="Glycosyltransferase_grp1"/>
</dbReference>
<evidence type="ECO:0000259" key="2">
    <source>
        <dbReference type="Pfam" id="PF13439"/>
    </source>
</evidence>
<gene>
    <name evidence="3" type="ORF">FD19_GL000813</name>
</gene>
<dbReference type="Proteomes" id="UP000051789">
    <property type="component" value="Unassembled WGS sequence"/>
</dbReference>
<dbReference type="STRING" id="1423810.FD19_GL000813"/>
<dbReference type="AlphaFoldDB" id="A0A0R2C459"/>
<dbReference type="CDD" id="cd03801">
    <property type="entry name" value="GT4_PimA-like"/>
    <property type="match status" value="1"/>
</dbReference>
<feature type="domain" description="Glycosyl transferase family 1" evidence="1">
    <location>
        <begin position="152"/>
        <end position="300"/>
    </location>
</feature>
<accession>A0A0R2C459</accession>
<keyword evidence="4" id="KW-1185">Reference proteome</keyword>
<dbReference type="SUPFAM" id="SSF53756">
    <property type="entry name" value="UDP-Glycosyltransferase/glycogen phosphorylase"/>
    <property type="match status" value="1"/>
</dbReference>
<dbReference type="Pfam" id="PF00534">
    <property type="entry name" value="Glycos_transf_1"/>
    <property type="match status" value="1"/>
</dbReference>
<dbReference type="OrthoDB" id="9802525at2"/>
<dbReference type="InterPro" id="IPR028098">
    <property type="entry name" value="Glyco_trans_4-like_N"/>
</dbReference>
<evidence type="ECO:0000313" key="3">
    <source>
        <dbReference type="EMBL" id="KRM86366.1"/>
    </source>
</evidence>
<dbReference type="PANTHER" id="PTHR45947:SF3">
    <property type="entry name" value="SULFOQUINOVOSYL TRANSFERASE SQD2"/>
    <property type="match status" value="1"/>
</dbReference>
<proteinExistence type="predicted"/>
<dbReference type="InterPro" id="IPR001296">
    <property type="entry name" value="Glyco_trans_1"/>
</dbReference>
<protein>
    <submittedName>
        <fullName evidence="3">Glycosyltransferase</fullName>
    </submittedName>
</protein>
<dbReference type="PANTHER" id="PTHR45947">
    <property type="entry name" value="SULFOQUINOVOSYL TRANSFERASE SQD2"/>
    <property type="match status" value="1"/>
</dbReference>
<keyword evidence="3" id="KW-0808">Transferase</keyword>
<dbReference type="EMBL" id="AYZK01000013">
    <property type="protein sequence ID" value="KRM86366.1"/>
    <property type="molecule type" value="Genomic_DNA"/>
</dbReference>